<comment type="catalytic activity">
    <reaction evidence="1">
        <text>ATP + protein L-histidine = ADP + protein N-phospho-L-histidine.</text>
        <dbReference type="EC" id="2.7.13.3"/>
    </reaction>
</comment>
<evidence type="ECO:0000256" key="5">
    <source>
        <dbReference type="ARBA" id="ARBA00022679"/>
    </source>
</evidence>
<keyword evidence="11" id="KW-0902">Two-component regulatory system</keyword>
<evidence type="ECO:0000256" key="1">
    <source>
        <dbReference type="ARBA" id="ARBA00000085"/>
    </source>
</evidence>
<keyword evidence="6 13" id="KW-0812">Transmembrane</keyword>
<sequence>MSHAAVGASEGAAMLNGLRDTVDAMWQRPLGQRWLLGLLAFLIALLLRLGLDGLLPPGFPFLTFFPAILTATLLGGLGPGIAVGLSASLAAWYCFMEPFYSFKLTGGATLALGFFVAISAVDILLIHLMQLAMRRLREEAARGSREGALSQQLARTREVMLQELQHRIANNLQVLSAMVLLQRNAVRDPEARRVLDNAATRLEVIGRIQRRLQGDANGLPFGPFLESLSQDLLAAAEAGRVATSVEADPLVLPPELTVPVALIVAELLANALQHGFPDGRRGTVTIRLARAEQRIQLTVEDDGIGLPLDFRLERTRSLGLRIVQALTRQIGGAFTMRPTAQGTTCHLFFWLSPQGAMAAPPLPVESEAR</sequence>
<comment type="caution">
    <text evidence="15">The sequence shown here is derived from an EMBL/GenBank/DDBJ whole genome shotgun (WGS) entry which is preliminary data.</text>
</comment>
<evidence type="ECO:0000256" key="7">
    <source>
        <dbReference type="ARBA" id="ARBA00022741"/>
    </source>
</evidence>
<evidence type="ECO:0000256" key="11">
    <source>
        <dbReference type="ARBA" id="ARBA00023012"/>
    </source>
</evidence>
<dbReference type="Gene3D" id="1.20.120.620">
    <property type="entry name" value="Backbone structure of the membrane domain of e. Coli histidine kinase receptor kdpd"/>
    <property type="match status" value="1"/>
</dbReference>
<evidence type="ECO:0000313" key="16">
    <source>
        <dbReference type="Proteomes" id="UP000188879"/>
    </source>
</evidence>
<dbReference type="Pfam" id="PF02518">
    <property type="entry name" value="HATPase_c"/>
    <property type="match status" value="1"/>
</dbReference>
<dbReference type="GO" id="GO:0016020">
    <property type="term" value="C:membrane"/>
    <property type="evidence" value="ECO:0007669"/>
    <property type="project" value="UniProtKB-SubCell"/>
</dbReference>
<keyword evidence="12 13" id="KW-0472">Membrane</keyword>
<evidence type="ECO:0000256" key="6">
    <source>
        <dbReference type="ARBA" id="ARBA00022692"/>
    </source>
</evidence>
<name>A0A1V2H205_9PROT</name>
<dbReference type="EMBL" id="MLCO01000169">
    <property type="protein sequence ID" value="ONG51275.1"/>
    <property type="molecule type" value="Genomic_DNA"/>
</dbReference>
<dbReference type="PROSITE" id="PS50109">
    <property type="entry name" value="HIS_KIN"/>
    <property type="match status" value="1"/>
</dbReference>
<protein>
    <recommendedName>
        <fullName evidence="3">histidine kinase</fullName>
        <ecNumber evidence="3">2.7.13.3</ecNumber>
    </recommendedName>
</protein>
<dbReference type="GO" id="GO:0004673">
    <property type="term" value="F:protein histidine kinase activity"/>
    <property type="evidence" value="ECO:0007669"/>
    <property type="project" value="UniProtKB-EC"/>
</dbReference>
<feature type="domain" description="Histidine kinase" evidence="14">
    <location>
        <begin position="163"/>
        <end position="353"/>
    </location>
</feature>
<keyword evidence="9" id="KW-0067">ATP-binding</keyword>
<keyword evidence="16" id="KW-1185">Reference proteome</keyword>
<accession>A0A1V2H205</accession>
<evidence type="ECO:0000256" key="4">
    <source>
        <dbReference type="ARBA" id="ARBA00022553"/>
    </source>
</evidence>
<dbReference type="InterPro" id="IPR003594">
    <property type="entry name" value="HATPase_dom"/>
</dbReference>
<dbReference type="SUPFAM" id="SSF55874">
    <property type="entry name" value="ATPase domain of HSP90 chaperone/DNA topoisomerase II/histidine kinase"/>
    <property type="match status" value="1"/>
</dbReference>
<feature type="transmembrane region" description="Helical" evidence="13">
    <location>
        <begin position="63"/>
        <end position="95"/>
    </location>
</feature>
<dbReference type="SMART" id="SM00387">
    <property type="entry name" value="HATPase_c"/>
    <property type="match status" value="1"/>
</dbReference>
<dbReference type="OrthoDB" id="7991996at2"/>
<evidence type="ECO:0000256" key="10">
    <source>
        <dbReference type="ARBA" id="ARBA00022989"/>
    </source>
</evidence>
<dbReference type="Proteomes" id="UP000188879">
    <property type="component" value="Unassembled WGS sequence"/>
</dbReference>
<dbReference type="GO" id="GO:0005524">
    <property type="term" value="F:ATP binding"/>
    <property type="evidence" value="ECO:0007669"/>
    <property type="project" value="UniProtKB-KW"/>
</dbReference>
<comment type="subcellular location">
    <subcellularLocation>
        <location evidence="2">Membrane</location>
        <topology evidence="2">Multi-pass membrane protein</topology>
    </subcellularLocation>
</comment>
<evidence type="ECO:0000256" key="2">
    <source>
        <dbReference type="ARBA" id="ARBA00004141"/>
    </source>
</evidence>
<evidence type="ECO:0000256" key="13">
    <source>
        <dbReference type="SAM" id="Phobius"/>
    </source>
</evidence>
<dbReference type="RefSeq" id="WP_076958398.1">
    <property type="nucleotide sequence ID" value="NZ_MLCO01000169.1"/>
</dbReference>
<dbReference type="Gene3D" id="3.30.565.10">
    <property type="entry name" value="Histidine kinase-like ATPase, C-terminal domain"/>
    <property type="match status" value="1"/>
</dbReference>
<dbReference type="PANTHER" id="PTHR41523">
    <property type="entry name" value="TWO-COMPONENT SYSTEM SENSOR PROTEIN"/>
    <property type="match status" value="1"/>
</dbReference>
<dbReference type="InterPro" id="IPR011495">
    <property type="entry name" value="Sig_transdc_His_kin_sub2_dim/P"/>
</dbReference>
<keyword evidence="5" id="KW-0808">Transferase</keyword>
<gene>
    <name evidence="15" type="ORF">BKE38_16375</name>
</gene>
<evidence type="ECO:0000256" key="8">
    <source>
        <dbReference type="ARBA" id="ARBA00022777"/>
    </source>
</evidence>
<evidence type="ECO:0000256" key="3">
    <source>
        <dbReference type="ARBA" id="ARBA00012438"/>
    </source>
</evidence>
<dbReference type="Pfam" id="PF13493">
    <property type="entry name" value="DUF4118"/>
    <property type="match status" value="1"/>
</dbReference>
<dbReference type="InterPro" id="IPR036890">
    <property type="entry name" value="HATPase_C_sf"/>
</dbReference>
<dbReference type="GO" id="GO:0000160">
    <property type="term" value="P:phosphorelay signal transduction system"/>
    <property type="evidence" value="ECO:0007669"/>
    <property type="project" value="UniProtKB-KW"/>
</dbReference>
<dbReference type="AlphaFoldDB" id="A0A1V2H205"/>
<evidence type="ECO:0000313" key="15">
    <source>
        <dbReference type="EMBL" id="ONG51275.1"/>
    </source>
</evidence>
<keyword evidence="7" id="KW-0547">Nucleotide-binding</keyword>
<keyword evidence="8" id="KW-0418">Kinase</keyword>
<keyword evidence="4" id="KW-0597">Phosphoprotein</keyword>
<feature type="transmembrane region" description="Helical" evidence="13">
    <location>
        <begin position="34"/>
        <end position="51"/>
    </location>
</feature>
<feature type="transmembrane region" description="Helical" evidence="13">
    <location>
        <begin position="107"/>
        <end position="129"/>
    </location>
</feature>
<dbReference type="InterPro" id="IPR005467">
    <property type="entry name" value="His_kinase_dom"/>
</dbReference>
<evidence type="ECO:0000256" key="12">
    <source>
        <dbReference type="ARBA" id="ARBA00023136"/>
    </source>
</evidence>
<dbReference type="InterPro" id="IPR038318">
    <property type="entry name" value="KdpD_sf"/>
</dbReference>
<organism evidence="15 16">
    <name type="scientific">Teichococcus deserti</name>
    <dbReference type="NCBI Taxonomy" id="1817963"/>
    <lineage>
        <taxon>Bacteria</taxon>
        <taxon>Pseudomonadati</taxon>
        <taxon>Pseudomonadota</taxon>
        <taxon>Alphaproteobacteria</taxon>
        <taxon>Acetobacterales</taxon>
        <taxon>Roseomonadaceae</taxon>
        <taxon>Roseomonas</taxon>
    </lineage>
</organism>
<proteinExistence type="predicted"/>
<keyword evidence="10 13" id="KW-1133">Transmembrane helix</keyword>
<dbReference type="InterPro" id="IPR025201">
    <property type="entry name" value="KdpD_TM"/>
</dbReference>
<evidence type="ECO:0000259" key="14">
    <source>
        <dbReference type="PROSITE" id="PS50109"/>
    </source>
</evidence>
<dbReference type="Pfam" id="PF07568">
    <property type="entry name" value="HisKA_2"/>
    <property type="match status" value="1"/>
</dbReference>
<reference evidence="15 16" key="1">
    <citation type="submission" date="2016-10" db="EMBL/GenBank/DDBJ databases">
        <title>Draft Genome sequence of Roseomonas sp. strain M3.</title>
        <authorList>
            <person name="Subhash Y."/>
            <person name="Lee S."/>
        </authorList>
    </citation>
    <scope>NUCLEOTIDE SEQUENCE [LARGE SCALE GENOMIC DNA]</scope>
    <source>
        <strain evidence="15 16">M3</strain>
    </source>
</reference>
<dbReference type="PANTHER" id="PTHR41523:SF8">
    <property type="entry name" value="ETHYLENE RESPONSE SENSOR PROTEIN"/>
    <property type="match status" value="1"/>
</dbReference>
<dbReference type="EC" id="2.7.13.3" evidence="3"/>
<evidence type="ECO:0000256" key="9">
    <source>
        <dbReference type="ARBA" id="ARBA00022840"/>
    </source>
</evidence>